<protein>
    <submittedName>
        <fullName evidence="2">Uncharacterized protein</fullName>
    </submittedName>
</protein>
<dbReference type="EMBL" id="JAULSO010000013">
    <property type="protein sequence ID" value="KAK3680722.1"/>
    <property type="molecule type" value="Genomic_DNA"/>
</dbReference>
<dbReference type="AlphaFoldDB" id="A0AAE1C6V8"/>
<feature type="compositionally biased region" description="Low complexity" evidence="1">
    <location>
        <begin position="145"/>
        <end position="169"/>
    </location>
</feature>
<evidence type="ECO:0000256" key="1">
    <source>
        <dbReference type="SAM" id="MobiDB-lite"/>
    </source>
</evidence>
<feature type="compositionally biased region" description="Basic and acidic residues" evidence="1">
    <location>
        <begin position="58"/>
        <end position="71"/>
    </location>
</feature>
<dbReference type="Proteomes" id="UP001270362">
    <property type="component" value="Unassembled WGS sequence"/>
</dbReference>
<dbReference type="EMBL" id="JAULSO010000004">
    <property type="protein sequence ID" value="KAK3684267.1"/>
    <property type="molecule type" value="Genomic_DNA"/>
</dbReference>
<accession>A0AAE1C6V8</accession>
<evidence type="ECO:0000313" key="2">
    <source>
        <dbReference type="EMBL" id="KAK3680722.1"/>
    </source>
</evidence>
<feature type="compositionally biased region" description="Basic residues" evidence="1">
    <location>
        <begin position="28"/>
        <end position="37"/>
    </location>
</feature>
<name>A0AAE1C6V8_9PEZI</name>
<gene>
    <name evidence="3" type="ORF">B0T22DRAFT_530482</name>
    <name evidence="2" type="ORF">B0T22DRAFT_531479</name>
</gene>
<comment type="caution">
    <text evidence="2">The sequence shown here is derived from an EMBL/GenBank/DDBJ whole genome shotgun (WGS) entry which is preliminary data.</text>
</comment>
<feature type="region of interest" description="Disordered" evidence="1">
    <location>
        <begin position="1"/>
        <end position="171"/>
    </location>
</feature>
<reference evidence="2" key="2">
    <citation type="submission" date="2023-06" db="EMBL/GenBank/DDBJ databases">
        <authorList>
            <consortium name="Lawrence Berkeley National Laboratory"/>
            <person name="Haridas S."/>
            <person name="Hensen N."/>
            <person name="Bonometti L."/>
            <person name="Westerberg I."/>
            <person name="Brannstrom I.O."/>
            <person name="Guillou S."/>
            <person name="Cros-Aarteil S."/>
            <person name="Calhoun S."/>
            <person name="Kuo A."/>
            <person name="Mondo S."/>
            <person name="Pangilinan J."/>
            <person name="Riley R."/>
            <person name="Labutti K."/>
            <person name="Andreopoulos B."/>
            <person name="Lipzen A."/>
            <person name="Chen C."/>
            <person name="Yanf M."/>
            <person name="Daum C."/>
            <person name="Ng V."/>
            <person name="Clum A."/>
            <person name="Steindorff A."/>
            <person name="Ohm R."/>
            <person name="Martin F."/>
            <person name="Silar P."/>
            <person name="Natvig D."/>
            <person name="Lalanne C."/>
            <person name="Gautier V."/>
            <person name="Ament-Velasquez S.L."/>
            <person name="Kruys A."/>
            <person name="Hutchinson M.I."/>
            <person name="Powell A.J."/>
            <person name="Barry K."/>
            <person name="Miller A.N."/>
            <person name="Grigoriev I.V."/>
            <person name="Debuchy R."/>
            <person name="Gladieux P."/>
            <person name="Thoren M.H."/>
            <person name="Johannesson H."/>
        </authorList>
    </citation>
    <scope>NUCLEOTIDE SEQUENCE</scope>
    <source>
        <strain evidence="2">CBS 314.62</strain>
    </source>
</reference>
<evidence type="ECO:0000313" key="3">
    <source>
        <dbReference type="EMBL" id="KAK3684267.1"/>
    </source>
</evidence>
<keyword evidence="4" id="KW-1185">Reference proteome</keyword>
<sequence length="447" mass="49078">MAEQGPLGLYKCKRQSQAQSPSDDRRQHQPKKQKLSHPTRPPPFFWDSLPGVPLTENALHELDRRNRERARSARSLSRKPARGPVTRRAAAEPLPRCVPVDPERIRSFARQGGPDLSDLRGLGEPASECSMSLGPSSLGRRKRGSASASTSQASETKTPGTKTTKSTGPYDGAFQQHLVDYGIYPDQYEYPNGRIPPELGNMDEIARFLAQPRPSLSPTRCSNDDFRKFKRADAHAAKERQGTAFVVPIISGDVGDSRCVAGEIPFTNLDHLTNGSLFPGNPDLYHGARPEQLDRKVRAELEGRIIPSTQQDLPIAPNFFLAVKGPNRSLAVAQRQACYDGALGARGMQDLLYGEPEPVHDNNAYTMTFRPKYVMTQVGAYALTGSYDGYRQGVAAYRNGRDWAKQQRDNAIEQANKRVASAGTGLCPPDDNPALGFATVSDSSLEH</sequence>
<reference evidence="2" key="1">
    <citation type="journal article" date="2023" name="Mol. Phylogenet. Evol.">
        <title>Genome-scale phylogeny and comparative genomics of the fungal order Sordariales.</title>
        <authorList>
            <person name="Hensen N."/>
            <person name="Bonometti L."/>
            <person name="Westerberg I."/>
            <person name="Brannstrom I.O."/>
            <person name="Guillou S."/>
            <person name="Cros-Aarteil S."/>
            <person name="Calhoun S."/>
            <person name="Haridas S."/>
            <person name="Kuo A."/>
            <person name="Mondo S."/>
            <person name="Pangilinan J."/>
            <person name="Riley R."/>
            <person name="LaButti K."/>
            <person name="Andreopoulos B."/>
            <person name="Lipzen A."/>
            <person name="Chen C."/>
            <person name="Yan M."/>
            <person name="Daum C."/>
            <person name="Ng V."/>
            <person name="Clum A."/>
            <person name="Steindorff A."/>
            <person name="Ohm R.A."/>
            <person name="Martin F."/>
            <person name="Silar P."/>
            <person name="Natvig D.O."/>
            <person name="Lalanne C."/>
            <person name="Gautier V."/>
            <person name="Ament-Velasquez S.L."/>
            <person name="Kruys A."/>
            <person name="Hutchinson M.I."/>
            <person name="Powell A.J."/>
            <person name="Barry K."/>
            <person name="Miller A.N."/>
            <person name="Grigoriev I.V."/>
            <person name="Debuchy R."/>
            <person name="Gladieux P."/>
            <person name="Hiltunen Thoren M."/>
            <person name="Johannesson H."/>
        </authorList>
    </citation>
    <scope>NUCLEOTIDE SEQUENCE</scope>
    <source>
        <strain evidence="2">CBS 314.62</strain>
    </source>
</reference>
<organism evidence="2 4">
    <name type="scientific">Podospora appendiculata</name>
    <dbReference type="NCBI Taxonomy" id="314037"/>
    <lineage>
        <taxon>Eukaryota</taxon>
        <taxon>Fungi</taxon>
        <taxon>Dikarya</taxon>
        <taxon>Ascomycota</taxon>
        <taxon>Pezizomycotina</taxon>
        <taxon>Sordariomycetes</taxon>
        <taxon>Sordariomycetidae</taxon>
        <taxon>Sordariales</taxon>
        <taxon>Podosporaceae</taxon>
        <taxon>Podospora</taxon>
    </lineage>
</organism>
<evidence type="ECO:0000313" key="4">
    <source>
        <dbReference type="Proteomes" id="UP001270362"/>
    </source>
</evidence>
<proteinExistence type="predicted"/>